<keyword evidence="2" id="KW-1185">Reference proteome</keyword>
<proteinExistence type="predicted"/>
<protein>
    <submittedName>
        <fullName evidence="1">Uncharacterized protein</fullName>
    </submittedName>
</protein>
<evidence type="ECO:0000313" key="1">
    <source>
        <dbReference type="EMBL" id="RAY15261.1"/>
    </source>
</evidence>
<reference evidence="1 2" key="1">
    <citation type="submission" date="2018-06" db="EMBL/GenBank/DDBJ databases">
        <title>Actinomadura craniellae sp. nov. isolated from marine sponge Craniella sp.</title>
        <authorList>
            <person name="Li L."/>
            <person name="Xu Q.H."/>
            <person name="Lin H.W."/>
            <person name="Lu Y.H."/>
        </authorList>
    </citation>
    <scope>NUCLEOTIDE SEQUENCE [LARGE SCALE GENOMIC DNA]</scope>
    <source>
        <strain evidence="1 2">LHW63021</strain>
    </source>
</reference>
<comment type="caution">
    <text evidence="1">The sequence shown here is derived from an EMBL/GenBank/DDBJ whole genome shotgun (WGS) entry which is preliminary data.</text>
</comment>
<evidence type="ECO:0000313" key="2">
    <source>
        <dbReference type="Proteomes" id="UP000251891"/>
    </source>
</evidence>
<dbReference type="EMBL" id="QLYX01000004">
    <property type="protein sequence ID" value="RAY15261.1"/>
    <property type="molecule type" value="Genomic_DNA"/>
</dbReference>
<sequence>MTALTRRGLSARALRGGVVRAENRTALPAEGNRMGRALHPGLRQEVVCRPADGDGSLWWHWVWSGPTRDAPDELEPLGPAGELTAAADKITAVLALRPEDGS</sequence>
<dbReference type="AlphaFoldDB" id="A0A365H862"/>
<name>A0A365H862_9ACTN</name>
<dbReference type="Proteomes" id="UP000251891">
    <property type="component" value="Unassembled WGS sequence"/>
</dbReference>
<organism evidence="1 2">
    <name type="scientific">Actinomadura craniellae</name>
    <dbReference type="NCBI Taxonomy" id="2231787"/>
    <lineage>
        <taxon>Bacteria</taxon>
        <taxon>Bacillati</taxon>
        <taxon>Actinomycetota</taxon>
        <taxon>Actinomycetes</taxon>
        <taxon>Streptosporangiales</taxon>
        <taxon>Thermomonosporaceae</taxon>
        <taxon>Actinomadura</taxon>
    </lineage>
</organism>
<gene>
    <name evidence="1" type="ORF">DPM19_11150</name>
</gene>
<accession>A0A365H862</accession>